<organism evidence="3 4">
    <name type="scientific">Acaulospora morrowiae</name>
    <dbReference type="NCBI Taxonomy" id="94023"/>
    <lineage>
        <taxon>Eukaryota</taxon>
        <taxon>Fungi</taxon>
        <taxon>Fungi incertae sedis</taxon>
        <taxon>Mucoromycota</taxon>
        <taxon>Glomeromycotina</taxon>
        <taxon>Glomeromycetes</taxon>
        <taxon>Diversisporales</taxon>
        <taxon>Acaulosporaceae</taxon>
        <taxon>Acaulospora</taxon>
    </lineage>
</organism>
<reference evidence="3" key="1">
    <citation type="submission" date="2021-06" db="EMBL/GenBank/DDBJ databases">
        <authorList>
            <person name="Kallberg Y."/>
            <person name="Tangrot J."/>
            <person name="Rosling A."/>
        </authorList>
    </citation>
    <scope>NUCLEOTIDE SEQUENCE</scope>
    <source>
        <strain evidence="3">CL551</strain>
    </source>
</reference>
<dbReference type="Pfam" id="PF12796">
    <property type="entry name" value="Ank_2"/>
    <property type="match status" value="1"/>
</dbReference>
<dbReference type="AlphaFoldDB" id="A0A9N8ZRL7"/>
<evidence type="ECO:0000256" key="2">
    <source>
        <dbReference type="SAM" id="MobiDB-lite"/>
    </source>
</evidence>
<dbReference type="PRINTS" id="PR01415">
    <property type="entry name" value="ANKYRIN"/>
</dbReference>
<dbReference type="Gene3D" id="1.25.40.20">
    <property type="entry name" value="Ankyrin repeat-containing domain"/>
    <property type="match status" value="2"/>
</dbReference>
<feature type="repeat" description="ANK" evidence="1">
    <location>
        <begin position="434"/>
        <end position="466"/>
    </location>
</feature>
<evidence type="ECO:0000313" key="3">
    <source>
        <dbReference type="EMBL" id="CAG8504502.1"/>
    </source>
</evidence>
<dbReference type="InterPro" id="IPR036770">
    <property type="entry name" value="Ankyrin_rpt-contain_sf"/>
</dbReference>
<name>A0A9N8ZRL7_9GLOM</name>
<keyword evidence="1" id="KW-0040">ANK repeat</keyword>
<dbReference type="PROSITE" id="PS50088">
    <property type="entry name" value="ANK_REPEAT"/>
    <property type="match status" value="2"/>
</dbReference>
<sequence length="579" mass="63807">MEGTKEKSLRSSSQIDVSCSTPLNNNLNRLSLISTGGHTRASTISIAHKHSLTPVMELFSDPKQSYMTFAEFKRIDEHPRQQRAILAALQRQESDLKKDGVIKEKGSSKKKKERKLSKTKDLIGYRSPIPLVRRGSSSVAAFKFLGIKKGKKKTSSVLLNNLVLAIRDHKTSDALAILTHLSSHALKKKRPNEANWAFLMAMANRMEDVALTMYERGIPGDVNSPIFVKHTKNSERGGISGMKFPSYFILSVALGLYKLTQAMLKRANVNQTWFGLSPLMILTAQATPTSYAKLDSDAAILMKIFLEHGADPSQGLPYEQFNMLRRLKARKSNILSLAGSIKASHKSISRQFSSKHVKAEKVKEETKIYAKDKWVTPLDIAAVSGNIEIVKILLSRMDRSSIASSSFCLSMQHDIMLTLDLVHAGANVNQQDLRGSTALHRAARSGHVEMVKVLLTWEADANAKGENDWTPLHEAISQKHINVCQILVAAGANAELKNKSGKTVRDLGLLCDSAGAPSLQKNKQNGNVLGSKATQSNEKISTNSTNHKTKTFSKKSYHNLSVLLKAGDRTESKSPNTKC</sequence>
<dbReference type="PROSITE" id="PS50297">
    <property type="entry name" value="ANK_REP_REGION"/>
    <property type="match status" value="2"/>
</dbReference>
<accession>A0A9N8ZRL7</accession>
<dbReference type="Pfam" id="PF00023">
    <property type="entry name" value="Ank"/>
    <property type="match status" value="1"/>
</dbReference>
<comment type="caution">
    <text evidence="3">The sequence shown here is derived from an EMBL/GenBank/DDBJ whole genome shotgun (WGS) entry which is preliminary data.</text>
</comment>
<proteinExistence type="predicted"/>
<dbReference type="Proteomes" id="UP000789342">
    <property type="component" value="Unassembled WGS sequence"/>
</dbReference>
<feature type="compositionally biased region" description="Polar residues" evidence="2">
    <location>
        <begin position="520"/>
        <end position="546"/>
    </location>
</feature>
<evidence type="ECO:0000256" key="1">
    <source>
        <dbReference type="PROSITE-ProRule" id="PRU00023"/>
    </source>
</evidence>
<protein>
    <submittedName>
        <fullName evidence="3">15366_t:CDS:1</fullName>
    </submittedName>
</protein>
<feature type="region of interest" description="Disordered" evidence="2">
    <location>
        <begin position="520"/>
        <end position="550"/>
    </location>
</feature>
<keyword evidence="4" id="KW-1185">Reference proteome</keyword>
<evidence type="ECO:0000313" key="4">
    <source>
        <dbReference type="Proteomes" id="UP000789342"/>
    </source>
</evidence>
<dbReference type="SMART" id="SM00248">
    <property type="entry name" value="ANK"/>
    <property type="match status" value="5"/>
</dbReference>
<dbReference type="OrthoDB" id="194358at2759"/>
<feature type="compositionally biased region" description="Basic and acidic residues" evidence="2">
    <location>
        <begin position="98"/>
        <end position="107"/>
    </location>
</feature>
<dbReference type="InterPro" id="IPR002110">
    <property type="entry name" value="Ankyrin_rpt"/>
</dbReference>
<dbReference type="SUPFAM" id="SSF48403">
    <property type="entry name" value="Ankyrin repeat"/>
    <property type="match status" value="1"/>
</dbReference>
<dbReference type="PANTHER" id="PTHR24184">
    <property type="entry name" value="SI:CH211-189E2.2"/>
    <property type="match status" value="1"/>
</dbReference>
<gene>
    <name evidence="3" type="ORF">AMORRO_LOCUS3415</name>
</gene>
<feature type="repeat" description="ANK" evidence="1">
    <location>
        <begin position="467"/>
        <end position="499"/>
    </location>
</feature>
<feature type="region of interest" description="Disordered" evidence="2">
    <location>
        <begin position="98"/>
        <end position="119"/>
    </location>
</feature>
<dbReference type="PANTHER" id="PTHR24184:SF11">
    <property type="entry name" value="ANKYRIN REPEAT AND SOCS BOX CONTAINING 3"/>
    <property type="match status" value="1"/>
</dbReference>
<dbReference type="EMBL" id="CAJVPV010001669">
    <property type="protein sequence ID" value="CAG8504502.1"/>
    <property type="molecule type" value="Genomic_DNA"/>
</dbReference>